<name>A0A8B9W2A4_9AVES</name>
<dbReference type="Proteomes" id="UP000694549">
    <property type="component" value="Unplaced"/>
</dbReference>
<dbReference type="PANTHER" id="PTHR14362">
    <property type="entry name" value="COILED-COIL DOMAIN-CONTAINING PROTEIN 81"/>
    <property type="match status" value="1"/>
</dbReference>
<protein>
    <recommendedName>
        <fullName evidence="6">Coiled-coil domain-containing protein 81</fullName>
    </recommendedName>
</protein>
<sequence>MEARSAPILCNGRLMCPTLMHLQDDEIVKVWDAVSHFIRRQFALNKGVTVPGLGTFFAVKQDRPMAGVKLLDAKKPVFQVSEHFANVHGLPYKKETFPGIPPFVFLNYAWLSLDIGIPRDTVQRCIQETLLFLSYTLAKKQAVDFIFKDIGRLVFRKSRVQMHFSSDFVHNLNSNGQLLKCRLTRLSTTDLATSKRKSMVSHPASRGVIIFPRIGLYIPRGRAAGEGSLQAPKGSALEKKGDASVEGESTRRGMPPIKSQLLTPKSLSLSRLSKMKGEAYLGQAAGEKVPSPRMPTASQESNSKMAEEGKGKHCAAAWPQNQAPACEGQRRAGQEICCLYRQEDEKTLQALLVEEQLKKEWERQNMWAQCKARGKTNGRESIWQKTQMEMQRLQTESASSMALVELKKSLQMVPVDMKQQHVLVPHPPEKKAEAAPLSKLSAK</sequence>
<proteinExistence type="predicted"/>
<feature type="compositionally biased region" description="Basic and acidic residues" evidence="1">
    <location>
        <begin position="236"/>
        <end position="251"/>
    </location>
</feature>
<dbReference type="InterPro" id="IPR040673">
    <property type="entry name" value="CCDC81_HU_dom_2"/>
</dbReference>
<evidence type="ECO:0000313" key="4">
    <source>
        <dbReference type="Ensembl" id="ENSAZOP00000029807.1"/>
    </source>
</evidence>
<feature type="region of interest" description="Disordered" evidence="1">
    <location>
        <begin position="227"/>
        <end position="265"/>
    </location>
</feature>
<accession>A0A8B9W2A4</accession>
<dbReference type="Pfam" id="PF18289">
    <property type="entry name" value="HU-CCDC81_euk_2"/>
    <property type="match status" value="1"/>
</dbReference>
<evidence type="ECO:0000259" key="2">
    <source>
        <dbReference type="Pfam" id="PF14908"/>
    </source>
</evidence>
<dbReference type="InterPro" id="IPR026295">
    <property type="entry name" value="CCD81"/>
</dbReference>
<dbReference type="Pfam" id="PF14908">
    <property type="entry name" value="HU-CCDC81_euk_1"/>
    <property type="match status" value="1"/>
</dbReference>
<feature type="region of interest" description="Disordered" evidence="1">
    <location>
        <begin position="283"/>
        <end position="307"/>
    </location>
</feature>
<dbReference type="GO" id="GO:0005815">
    <property type="term" value="C:microtubule organizing center"/>
    <property type="evidence" value="ECO:0007669"/>
    <property type="project" value="TreeGrafter"/>
</dbReference>
<keyword evidence="5" id="KW-1185">Reference proteome</keyword>
<organism evidence="4 5">
    <name type="scientific">Anas zonorhyncha</name>
    <name type="common">Eastern spot-billed duck</name>
    <dbReference type="NCBI Taxonomy" id="75864"/>
    <lineage>
        <taxon>Eukaryota</taxon>
        <taxon>Metazoa</taxon>
        <taxon>Chordata</taxon>
        <taxon>Craniata</taxon>
        <taxon>Vertebrata</taxon>
        <taxon>Euteleostomi</taxon>
        <taxon>Archelosauria</taxon>
        <taxon>Archosauria</taxon>
        <taxon>Dinosauria</taxon>
        <taxon>Saurischia</taxon>
        <taxon>Theropoda</taxon>
        <taxon>Coelurosauria</taxon>
        <taxon>Aves</taxon>
        <taxon>Neognathae</taxon>
        <taxon>Galloanserae</taxon>
        <taxon>Anseriformes</taxon>
        <taxon>Anatidae</taxon>
        <taxon>Anatinae</taxon>
        <taxon>Anas</taxon>
    </lineage>
</organism>
<evidence type="ECO:0008006" key="6">
    <source>
        <dbReference type="Google" id="ProtNLM"/>
    </source>
</evidence>
<feature type="compositionally biased region" description="Low complexity" evidence="1">
    <location>
        <begin position="434"/>
        <end position="443"/>
    </location>
</feature>
<feature type="domain" description="CCDC81 HU" evidence="2">
    <location>
        <begin position="13"/>
        <end position="90"/>
    </location>
</feature>
<dbReference type="PANTHER" id="PTHR14362:SF2">
    <property type="entry name" value="COILED-COIL DOMAIN-CONTAINING PROTEIN 81"/>
    <property type="match status" value="1"/>
</dbReference>
<evidence type="ECO:0000256" key="1">
    <source>
        <dbReference type="SAM" id="MobiDB-lite"/>
    </source>
</evidence>
<dbReference type="Ensembl" id="ENSAZOT00000031895.1">
    <property type="protein sequence ID" value="ENSAZOP00000029807.1"/>
    <property type="gene ID" value="ENSAZOG00000018634.1"/>
</dbReference>
<evidence type="ECO:0000259" key="3">
    <source>
        <dbReference type="Pfam" id="PF18289"/>
    </source>
</evidence>
<reference evidence="4" key="2">
    <citation type="submission" date="2025-09" db="UniProtKB">
        <authorList>
            <consortium name="Ensembl"/>
        </authorList>
    </citation>
    <scope>IDENTIFICATION</scope>
</reference>
<dbReference type="AlphaFoldDB" id="A0A8B9W2A4"/>
<evidence type="ECO:0000313" key="5">
    <source>
        <dbReference type="Proteomes" id="UP000694549"/>
    </source>
</evidence>
<feature type="domain" description="CCDC81 HU" evidence="3">
    <location>
        <begin position="103"/>
        <end position="175"/>
    </location>
</feature>
<reference evidence="4" key="1">
    <citation type="submission" date="2025-08" db="UniProtKB">
        <authorList>
            <consortium name="Ensembl"/>
        </authorList>
    </citation>
    <scope>IDENTIFICATION</scope>
</reference>
<feature type="region of interest" description="Disordered" evidence="1">
    <location>
        <begin position="421"/>
        <end position="443"/>
    </location>
</feature>
<dbReference type="InterPro" id="IPR028034">
    <property type="entry name" value="HU-CCDC81"/>
</dbReference>